<organism evidence="2 3">
    <name type="scientific">Potamilus streckersoni</name>
    <dbReference type="NCBI Taxonomy" id="2493646"/>
    <lineage>
        <taxon>Eukaryota</taxon>
        <taxon>Metazoa</taxon>
        <taxon>Spiralia</taxon>
        <taxon>Lophotrochozoa</taxon>
        <taxon>Mollusca</taxon>
        <taxon>Bivalvia</taxon>
        <taxon>Autobranchia</taxon>
        <taxon>Heteroconchia</taxon>
        <taxon>Palaeoheterodonta</taxon>
        <taxon>Unionida</taxon>
        <taxon>Unionoidea</taxon>
        <taxon>Unionidae</taxon>
        <taxon>Ambleminae</taxon>
        <taxon>Lampsilini</taxon>
        <taxon>Potamilus</taxon>
    </lineage>
</organism>
<dbReference type="EMBL" id="JAEAOA010000420">
    <property type="protein sequence ID" value="KAK3605560.1"/>
    <property type="molecule type" value="Genomic_DNA"/>
</dbReference>
<evidence type="ECO:0000256" key="1">
    <source>
        <dbReference type="SAM" id="MobiDB-lite"/>
    </source>
</evidence>
<sequence length="108" mass="12118">MDSCTTTPFLRKNSGKRTRSRITHRWPTLPDPSINFRKKPVHENMAVSKFPVDAIRFIKTKILHLTKSPKGHQSYSGGDDVDDSGSDDAAVTDVDINVRVLLILPKMT</sequence>
<comment type="caution">
    <text evidence="2">The sequence shown here is derived from an EMBL/GenBank/DDBJ whole genome shotgun (WGS) entry which is preliminary data.</text>
</comment>
<keyword evidence="3" id="KW-1185">Reference proteome</keyword>
<reference evidence="2" key="2">
    <citation type="journal article" date="2021" name="Genome Biol. Evol.">
        <title>Developing a high-quality reference genome for a parasitic bivalve with doubly uniparental inheritance (Bivalvia: Unionida).</title>
        <authorList>
            <person name="Smith C.H."/>
        </authorList>
    </citation>
    <scope>NUCLEOTIDE SEQUENCE</scope>
    <source>
        <strain evidence="2">CHS0354</strain>
        <tissue evidence="2">Mantle</tissue>
    </source>
</reference>
<evidence type="ECO:0000313" key="2">
    <source>
        <dbReference type="EMBL" id="KAK3605560.1"/>
    </source>
</evidence>
<feature type="non-terminal residue" evidence="2">
    <location>
        <position position="108"/>
    </location>
</feature>
<gene>
    <name evidence="2" type="ORF">CHS0354_005861</name>
</gene>
<dbReference type="Proteomes" id="UP001195483">
    <property type="component" value="Unassembled WGS sequence"/>
</dbReference>
<reference evidence="2" key="1">
    <citation type="journal article" date="2021" name="Genome Biol. Evol.">
        <title>A High-Quality Reference Genome for a Parasitic Bivalve with Doubly Uniparental Inheritance (Bivalvia: Unionida).</title>
        <authorList>
            <person name="Smith C.H."/>
        </authorList>
    </citation>
    <scope>NUCLEOTIDE SEQUENCE</scope>
    <source>
        <strain evidence="2">CHS0354</strain>
    </source>
</reference>
<feature type="compositionally biased region" description="Basic residues" evidence="1">
    <location>
        <begin position="13"/>
        <end position="24"/>
    </location>
</feature>
<proteinExistence type="predicted"/>
<reference evidence="2" key="3">
    <citation type="submission" date="2023-05" db="EMBL/GenBank/DDBJ databases">
        <authorList>
            <person name="Smith C.H."/>
        </authorList>
    </citation>
    <scope>NUCLEOTIDE SEQUENCE</scope>
    <source>
        <strain evidence="2">CHS0354</strain>
        <tissue evidence="2">Mantle</tissue>
    </source>
</reference>
<accession>A0AAE0T959</accession>
<feature type="region of interest" description="Disordered" evidence="1">
    <location>
        <begin position="1"/>
        <end position="26"/>
    </location>
</feature>
<name>A0AAE0T959_9BIVA</name>
<protein>
    <submittedName>
        <fullName evidence="2">Uncharacterized protein</fullName>
    </submittedName>
</protein>
<dbReference type="AlphaFoldDB" id="A0AAE0T959"/>
<evidence type="ECO:0000313" key="3">
    <source>
        <dbReference type="Proteomes" id="UP001195483"/>
    </source>
</evidence>
<feature type="region of interest" description="Disordered" evidence="1">
    <location>
        <begin position="67"/>
        <end position="88"/>
    </location>
</feature>